<comment type="caution">
    <text evidence="2">The sequence shown here is derived from an EMBL/GenBank/DDBJ whole genome shotgun (WGS) entry which is preliminary data.</text>
</comment>
<dbReference type="SUPFAM" id="SSF55729">
    <property type="entry name" value="Acyl-CoA N-acyltransferases (Nat)"/>
    <property type="match status" value="1"/>
</dbReference>
<dbReference type="Gene3D" id="3.40.630.30">
    <property type="match status" value="1"/>
</dbReference>
<dbReference type="PIRSF" id="PIRSF037663">
    <property type="entry name" value="Acetyltransf_GNAT_prd"/>
    <property type="match status" value="1"/>
</dbReference>
<dbReference type="Pfam" id="PF00583">
    <property type="entry name" value="Acetyltransf_1"/>
    <property type="match status" value="1"/>
</dbReference>
<name>A0A0G1UPH6_9BACT</name>
<accession>A0A0G1UPH6</accession>
<sequence length="150" mass="17357">MEMQLSEGLQIRRMTREDLPLLAAWAAEAFPVDKTGMRWTKETMFHHMGDDFRDEHSFVVEDDSGLVGGILAYPCKYDRGDELFLHTIVVREDKRKEGVGKIFLQWFVKYAKAQGKTGIRLDAHIGLPSFAWYEQFGFSPTGWQQQLLEL</sequence>
<dbReference type="InterPro" id="IPR000182">
    <property type="entry name" value="GNAT_dom"/>
</dbReference>
<dbReference type="Proteomes" id="UP000034661">
    <property type="component" value="Unassembled WGS sequence"/>
</dbReference>
<proteinExistence type="predicted"/>
<dbReference type="GO" id="GO:0016747">
    <property type="term" value="F:acyltransferase activity, transferring groups other than amino-acyl groups"/>
    <property type="evidence" value="ECO:0007669"/>
    <property type="project" value="InterPro"/>
</dbReference>
<feature type="domain" description="N-acetyltransferase" evidence="1">
    <location>
        <begin position="9"/>
        <end position="150"/>
    </location>
</feature>
<dbReference type="AlphaFoldDB" id="A0A0G1UPH6"/>
<dbReference type="PROSITE" id="PS51186">
    <property type="entry name" value="GNAT"/>
    <property type="match status" value="1"/>
</dbReference>
<organism evidence="2 3">
    <name type="scientific">Candidatus Gottesmanbacteria bacterium GW2011_GWA1_48_13</name>
    <dbReference type="NCBI Taxonomy" id="1618439"/>
    <lineage>
        <taxon>Bacteria</taxon>
        <taxon>Candidatus Gottesmaniibacteriota</taxon>
    </lineage>
</organism>
<evidence type="ECO:0000313" key="2">
    <source>
        <dbReference type="EMBL" id="KKU96102.1"/>
    </source>
</evidence>
<gene>
    <name evidence="2" type="ORF">UY27_C0004G0032</name>
</gene>
<protein>
    <recommendedName>
        <fullName evidence="1">N-acetyltransferase domain-containing protein</fullName>
    </recommendedName>
</protein>
<evidence type="ECO:0000313" key="3">
    <source>
        <dbReference type="Proteomes" id="UP000034661"/>
    </source>
</evidence>
<dbReference type="InterPro" id="IPR016181">
    <property type="entry name" value="Acyl_CoA_acyltransferase"/>
</dbReference>
<dbReference type="InterPro" id="IPR017255">
    <property type="entry name" value="AcTrfase_GNAT_prd"/>
</dbReference>
<dbReference type="EMBL" id="LCPJ01000004">
    <property type="protein sequence ID" value="KKU96102.1"/>
    <property type="molecule type" value="Genomic_DNA"/>
</dbReference>
<evidence type="ECO:0000259" key="1">
    <source>
        <dbReference type="PROSITE" id="PS51186"/>
    </source>
</evidence>
<reference evidence="2 3" key="1">
    <citation type="journal article" date="2015" name="Nature">
        <title>rRNA introns, odd ribosomes, and small enigmatic genomes across a large radiation of phyla.</title>
        <authorList>
            <person name="Brown C.T."/>
            <person name="Hug L.A."/>
            <person name="Thomas B.C."/>
            <person name="Sharon I."/>
            <person name="Castelle C.J."/>
            <person name="Singh A."/>
            <person name="Wilkins M.J."/>
            <person name="Williams K.H."/>
            <person name="Banfield J.F."/>
        </authorList>
    </citation>
    <scope>NUCLEOTIDE SEQUENCE [LARGE SCALE GENOMIC DNA]</scope>
</reference>
<dbReference type="CDD" id="cd04301">
    <property type="entry name" value="NAT_SF"/>
    <property type="match status" value="1"/>
</dbReference>